<dbReference type="PROSITE" id="PS50928">
    <property type="entry name" value="ABC_TM1"/>
    <property type="match status" value="1"/>
</dbReference>
<feature type="transmembrane region" description="Helical" evidence="7">
    <location>
        <begin position="176"/>
        <end position="199"/>
    </location>
</feature>
<keyword evidence="6 7" id="KW-0472">Membrane</keyword>
<name>A0A839QQU4_9MICC</name>
<keyword evidence="5 7" id="KW-1133">Transmembrane helix</keyword>
<evidence type="ECO:0000259" key="8">
    <source>
        <dbReference type="PROSITE" id="PS50928"/>
    </source>
</evidence>
<dbReference type="SUPFAM" id="SSF161098">
    <property type="entry name" value="MetI-like"/>
    <property type="match status" value="1"/>
</dbReference>
<feature type="transmembrane region" description="Helical" evidence="7">
    <location>
        <begin position="135"/>
        <end position="156"/>
    </location>
</feature>
<evidence type="ECO:0000256" key="4">
    <source>
        <dbReference type="ARBA" id="ARBA00022692"/>
    </source>
</evidence>
<keyword evidence="4 7" id="KW-0812">Transmembrane</keyword>
<feature type="transmembrane region" description="Helical" evidence="7">
    <location>
        <begin position="237"/>
        <end position="263"/>
    </location>
</feature>
<dbReference type="PANTHER" id="PTHR43163:SF6">
    <property type="entry name" value="DIPEPTIDE TRANSPORT SYSTEM PERMEASE PROTEIN DPPB-RELATED"/>
    <property type="match status" value="1"/>
</dbReference>
<evidence type="ECO:0000256" key="6">
    <source>
        <dbReference type="ARBA" id="ARBA00023136"/>
    </source>
</evidence>
<evidence type="ECO:0000313" key="9">
    <source>
        <dbReference type="EMBL" id="MBB2997025.1"/>
    </source>
</evidence>
<dbReference type="InterPro" id="IPR045621">
    <property type="entry name" value="BPD_transp_1_N"/>
</dbReference>
<evidence type="ECO:0000313" key="10">
    <source>
        <dbReference type="Proteomes" id="UP000523000"/>
    </source>
</evidence>
<dbReference type="InterPro" id="IPR000515">
    <property type="entry name" value="MetI-like"/>
</dbReference>
<feature type="domain" description="ABC transmembrane type-1" evidence="8">
    <location>
        <begin position="96"/>
        <end position="302"/>
    </location>
</feature>
<gene>
    <name evidence="9" type="ORF">E9229_003272</name>
</gene>
<comment type="caution">
    <text evidence="9">The sequence shown here is derived from an EMBL/GenBank/DDBJ whole genome shotgun (WGS) entry which is preliminary data.</text>
</comment>
<protein>
    <submittedName>
        <fullName evidence="9">Peptide/nickel transport system permease protein</fullName>
    </submittedName>
</protein>
<feature type="transmembrane region" description="Helical" evidence="7">
    <location>
        <begin position="100"/>
        <end position="123"/>
    </location>
</feature>
<sequence length="319" mass="34097">MILKLLVRRLLVSLVILFAVSLLVFVATLLLPGDPAQAILGQQATPERLAALREQMNLNDPVWQRYLSWLGGLLTGNLGFSAASGGPVSELLGDRIQASLVLMGLAALITIPAGILIGTFSALKRGKAFDHAATGFSLVLASLPEFVIGLGLITLLSTSVFKILPSVTMAPPGEAVWNYPIQLILPTLTLALVVTPYIARMMRATMIEVLDSGFVEMARLKGVPERDVIMRHAVPHALAPVAQVIAMQLAWMAGGVVVIEFLFRYPGVGQALVDAVTNRDVQVVQALSILIAAAYIVVNLLADLVGIMTNPKLRTEAVR</sequence>
<keyword evidence="2 7" id="KW-0813">Transport</keyword>
<dbReference type="AlphaFoldDB" id="A0A839QQU4"/>
<dbReference type="RefSeq" id="WP_183512585.1">
    <property type="nucleotide sequence ID" value="NZ_BAABGK010000034.1"/>
</dbReference>
<dbReference type="PANTHER" id="PTHR43163">
    <property type="entry name" value="DIPEPTIDE TRANSPORT SYSTEM PERMEASE PROTEIN DPPB-RELATED"/>
    <property type="match status" value="1"/>
</dbReference>
<feature type="transmembrane region" description="Helical" evidence="7">
    <location>
        <begin position="12"/>
        <end position="31"/>
    </location>
</feature>
<feature type="transmembrane region" description="Helical" evidence="7">
    <location>
        <begin position="283"/>
        <end position="305"/>
    </location>
</feature>
<keyword evidence="10" id="KW-1185">Reference proteome</keyword>
<dbReference type="CDD" id="cd06261">
    <property type="entry name" value="TM_PBP2"/>
    <property type="match status" value="1"/>
</dbReference>
<evidence type="ECO:0000256" key="2">
    <source>
        <dbReference type="ARBA" id="ARBA00022448"/>
    </source>
</evidence>
<organism evidence="9 10">
    <name type="scientific">Paeniglutamicibacter cryotolerans</name>
    <dbReference type="NCBI Taxonomy" id="670079"/>
    <lineage>
        <taxon>Bacteria</taxon>
        <taxon>Bacillati</taxon>
        <taxon>Actinomycetota</taxon>
        <taxon>Actinomycetes</taxon>
        <taxon>Micrococcales</taxon>
        <taxon>Micrococcaceae</taxon>
        <taxon>Paeniglutamicibacter</taxon>
    </lineage>
</organism>
<dbReference type="GO" id="GO:0055085">
    <property type="term" value="P:transmembrane transport"/>
    <property type="evidence" value="ECO:0007669"/>
    <property type="project" value="InterPro"/>
</dbReference>
<dbReference type="Gene3D" id="1.10.3720.10">
    <property type="entry name" value="MetI-like"/>
    <property type="match status" value="1"/>
</dbReference>
<evidence type="ECO:0000256" key="3">
    <source>
        <dbReference type="ARBA" id="ARBA00022475"/>
    </source>
</evidence>
<evidence type="ECO:0000256" key="7">
    <source>
        <dbReference type="RuleBase" id="RU363032"/>
    </source>
</evidence>
<dbReference type="GO" id="GO:0005886">
    <property type="term" value="C:plasma membrane"/>
    <property type="evidence" value="ECO:0007669"/>
    <property type="project" value="UniProtKB-SubCell"/>
</dbReference>
<dbReference type="Proteomes" id="UP000523000">
    <property type="component" value="Unassembled WGS sequence"/>
</dbReference>
<accession>A0A839QQU4</accession>
<dbReference type="Pfam" id="PF19300">
    <property type="entry name" value="BPD_transp_1_N"/>
    <property type="match status" value="1"/>
</dbReference>
<comment type="subcellular location">
    <subcellularLocation>
        <location evidence="1 7">Cell membrane</location>
        <topology evidence="1 7">Multi-pass membrane protein</topology>
    </subcellularLocation>
</comment>
<evidence type="ECO:0000256" key="5">
    <source>
        <dbReference type="ARBA" id="ARBA00022989"/>
    </source>
</evidence>
<dbReference type="InterPro" id="IPR035906">
    <property type="entry name" value="MetI-like_sf"/>
</dbReference>
<reference evidence="9 10" key="1">
    <citation type="submission" date="2020-08" db="EMBL/GenBank/DDBJ databases">
        <title>Sequencing the genomes of 1000 actinobacteria strains.</title>
        <authorList>
            <person name="Klenk H.-P."/>
        </authorList>
    </citation>
    <scope>NUCLEOTIDE SEQUENCE [LARGE SCALE GENOMIC DNA]</scope>
    <source>
        <strain evidence="9 10">DSM 22826</strain>
    </source>
</reference>
<dbReference type="EMBL" id="JACHVS010000002">
    <property type="protein sequence ID" value="MBB2997025.1"/>
    <property type="molecule type" value="Genomic_DNA"/>
</dbReference>
<comment type="similarity">
    <text evidence="7">Belongs to the binding-protein-dependent transport system permease family.</text>
</comment>
<dbReference type="Pfam" id="PF00528">
    <property type="entry name" value="BPD_transp_1"/>
    <property type="match status" value="1"/>
</dbReference>
<proteinExistence type="inferred from homology"/>
<keyword evidence="3" id="KW-1003">Cell membrane</keyword>
<evidence type="ECO:0000256" key="1">
    <source>
        <dbReference type="ARBA" id="ARBA00004651"/>
    </source>
</evidence>